<dbReference type="PRINTS" id="PR00364">
    <property type="entry name" value="DISEASERSIST"/>
</dbReference>
<evidence type="ECO:0000313" key="4">
    <source>
        <dbReference type="Proteomes" id="UP000076738"/>
    </source>
</evidence>
<dbReference type="Gene3D" id="3.40.50.300">
    <property type="entry name" value="P-loop containing nucleotide triphosphate hydrolases"/>
    <property type="match status" value="1"/>
</dbReference>
<proteinExistence type="predicted"/>
<dbReference type="PANTHER" id="PTHR47691:SF3">
    <property type="entry name" value="HTH-TYPE TRANSCRIPTIONAL REGULATOR RV0890C-RELATED"/>
    <property type="match status" value="1"/>
</dbReference>
<protein>
    <recommendedName>
        <fullName evidence="2">NB-ARC domain-containing protein</fullName>
    </recommendedName>
</protein>
<dbReference type="OrthoDB" id="1534087at2759"/>
<name>A0A167GC37_CALVF</name>
<organism evidence="3 4">
    <name type="scientific">Calocera viscosa (strain TUFC12733)</name>
    <dbReference type="NCBI Taxonomy" id="1330018"/>
    <lineage>
        <taxon>Eukaryota</taxon>
        <taxon>Fungi</taxon>
        <taxon>Dikarya</taxon>
        <taxon>Basidiomycota</taxon>
        <taxon>Agaricomycotina</taxon>
        <taxon>Dacrymycetes</taxon>
        <taxon>Dacrymycetales</taxon>
        <taxon>Dacrymycetaceae</taxon>
        <taxon>Calocera</taxon>
    </lineage>
</organism>
<dbReference type="GO" id="GO:0043531">
    <property type="term" value="F:ADP binding"/>
    <property type="evidence" value="ECO:0007669"/>
    <property type="project" value="InterPro"/>
</dbReference>
<dbReference type="InterPro" id="IPR002182">
    <property type="entry name" value="NB-ARC"/>
</dbReference>
<dbReference type="AlphaFoldDB" id="A0A167GC37"/>
<accession>A0A167GC37</accession>
<dbReference type="EMBL" id="KV417343">
    <property type="protein sequence ID" value="KZO90396.1"/>
    <property type="molecule type" value="Genomic_DNA"/>
</dbReference>
<keyword evidence="4" id="KW-1185">Reference proteome</keyword>
<dbReference type="Pfam" id="PF00931">
    <property type="entry name" value="NB-ARC"/>
    <property type="match status" value="1"/>
</dbReference>
<feature type="non-terminal residue" evidence="3">
    <location>
        <position position="380"/>
    </location>
</feature>
<dbReference type="SUPFAM" id="SSF52540">
    <property type="entry name" value="P-loop containing nucleoside triphosphate hydrolases"/>
    <property type="match status" value="1"/>
</dbReference>
<dbReference type="InterPro" id="IPR027417">
    <property type="entry name" value="P-loop_NTPase"/>
</dbReference>
<feature type="compositionally biased region" description="Low complexity" evidence="1">
    <location>
        <begin position="23"/>
        <end position="35"/>
    </location>
</feature>
<evidence type="ECO:0000313" key="3">
    <source>
        <dbReference type="EMBL" id="KZO90396.1"/>
    </source>
</evidence>
<evidence type="ECO:0000259" key="2">
    <source>
        <dbReference type="Pfam" id="PF00931"/>
    </source>
</evidence>
<evidence type="ECO:0000256" key="1">
    <source>
        <dbReference type="SAM" id="MobiDB-lite"/>
    </source>
</evidence>
<gene>
    <name evidence="3" type="ORF">CALVIDRAFT_490511</name>
</gene>
<dbReference type="Proteomes" id="UP000076738">
    <property type="component" value="Unassembled WGS sequence"/>
</dbReference>
<dbReference type="STRING" id="1330018.A0A167GC37"/>
<feature type="region of interest" description="Disordered" evidence="1">
    <location>
        <begin position="1"/>
        <end position="44"/>
    </location>
</feature>
<reference evidence="3 4" key="1">
    <citation type="journal article" date="2016" name="Mol. Biol. Evol.">
        <title>Comparative Genomics of Early-Diverging Mushroom-Forming Fungi Provides Insights into the Origins of Lignocellulose Decay Capabilities.</title>
        <authorList>
            <person name="Nagy L.G."/>
            <person name="Riley R."/>
            <person name="Tritt A."/>
            <person name="Adam C."/>
            <person name="Daum C."/>
            <person name="Floudas D."/>
            <person name="Sun H."/>
            <person name="Yadav J.S."/>
            <person name="Pangilinan J."/>
            <person name="Larsson K.H."/>
            <person name="Matsuura K."/>
            <person name="Barry K."/>
            <person name="Labutti K."/>
            <person name="Kuo R."/>
            <person name="Ohm R.A."/>
            <person name="Bhattacharya S.S."/>
            <person name="Shirouzu T."/>
            <person name="Yoshinaga Y."/>
            <person name="Martin F.M."/>
            <person name="Grigoriev I.V."/>
            <person name="Hibbett D.S."/>
        </authorList>
    </citation>
    <scope>NUCLEOTIDE SEQUENCE [LARGE SCALE GENOMIC DNA]</scope>
    <source>
        <strain evidence="3 4">TUFC12733</strain>
    </source>
</reference>
<dbReference type="PANTHER" id="PTHR47691">
    <property type="entry name" value="REGULATOR-RELATED"/>
    <property type="match status" value="1"/>
</dbReference>
<sequence length="380" mass="41670">MTVDSLGDVSVSTSYGRPERGGSPSPSTSNATTPSDFPPLHLPPKPKIFHGREAVVQQLKTTLLQDEGTRIAILGTGGIGKTTMATIMLHDPDIEAKFGMRRIFLRCEAMTSADGIVSGLAAALNVATDGNSDLIHSVVQYLRKTESPVLFVLDNFETPWDSPEQDAVEETLGHLDTVENLSFVVTMRGTKRPGCVKWSQPALTSLEPVDLLAARTIYLEDGGRDGDGLDKLLEALDGLPLAIVLLAYHGQTHSPAELAVAYEAERTDLLNRGRRTRLTSVEVSISFTLNCQTMRDQPDAQAVLRLLSLLPDGVDDAELPDVFPNLSHRRRALCTLHDVALLSRSGSRYKVFAPIRECILFIQEPAGPFLMDMRNYYYRI</sequence>
<feature type="domain" description="NB-ARC" evidence="2">
    <location>
        <begin position="53"/>
        <end position="156"/>
    </location>
</feature>